<gene>
    <name evidence="1" type="ORF">F5148DRAFT_1295358</name>
</gene>
<organism evidence="1 2">
    <name type="scientific">Russula earlei</name>
    <dbReference type="NCBI Taxonomy" id="71964"/>
    <lineage>
        <taxon>Eukaryota</taxon>
        <taxon>Fungi</taxon>
        <taxon>Dikarya</taxon>
        <taxon>Basidiomycota</taxon>
        <taxon>Agaricomycotina</taxon>
        <taxon>Agaricomycetes</taxon>
        <taxon>Russulales</taxon>
        <taxon>Russulaceae</taxon>
        <taxon>Russula</taxon>
    </lineage>
</organism>
<sequence>MHHLTSLQKDLSIIAALAVEKEEENDRFRVFLKSHEGEAIDHAVHDLNEAISAQIDCTTCGNCCKSLMVNINDAEADALSGYLYQSREEFDERYLEKGSNGLMIMNSMPCHFLDDNKCTVYEYRFSGCREFPALHLPDFNRRLFTTFMHYARCPIIFNVVEELKKEMGFLAESTE</sequence>
<evidence type="ECO:0000313" key="2">
    <source>
        <dbReference type="Proteomes" id="UP001207468"/>
    </source>
</evidence>
<protein>
    <submittedName>
        <fullName evidence="1">Uncharacterized protein</fullName>
    </submittedName>
</protein>
<comment type="caution">
    <text evidence="1">The sequence shown here is derived from an EMBL/GenBank/DDBJ whole genome shotgun (WGS) entry which is preliminary data.</text>
</comment>
<dbReference type="Proteomes" id="UP001207468">
    <property type="component" value="Unassembled WGS sequence"/>
</dbReference>
<name>A0ACC0TQW9_9AGAM</name>
<proteinExistence type="predicted"/>
<accession>A0ACC0TQW9</accession>
<dbReference type="EMBL" id="JAGFNK010001203">
    <property type="protein sequence ID" value="KAI9433771.1"/>
    <property type="molecule type" value="Genomic_DNA"/>
</dbReference>
<keyword evidence="2" id="KW-1185">Reference proteome</keyword>
<reference evidence="1" key="1">
    <citation type="submission" date="2021-03" db="EMBL/GenBank/DDBJ databases">
        <title>Evolutionary priming and transition to the ectomycorrhizal habit in an iconic lineage of mushroom-forming fungi: is preadaptation a requirement?</title>
        <authorList>
            <consortium name="DOE Joint Genome Institute"/>
            <person name="Looney B.P."/>
            <person name="Miyauchi S."/>
            <person name="Morin E."/>
            <person name="Drula E."/>
            <person name="Courty P.E."/>
            <person name="Chicoki N."/>
            <person name="Fauchery L."/>
            <person name="Kohler A."/>
            <person name="Kuo A."/>
            <person name="LaButti K."/>
            <person name="Pangilinan J."/>
            <person name="Lipzen A."/>
            <person name="Riley R."/>
            <person name="Andreopoulos W."/>
            <person name="He G."/>
            <person name="Johnson J."/>
            <person name="Barry K.W."/>
            <person name="Grigoriev I.V."/>
            <person name="Nagy L."/>
            <person name="Hibbett D."/>
            <person name="Henrissat B."/>
            <person name="Matheny P.B."/>
            <person name="Labbe J."/>
            <person name="Martin A.F."/>
        </authorList>
    </citation>
    <scope>NUCLEOTIDE SEQUENCE</scope>
    <source>
        <strain evidence="1">BPL698</strain>
    </source>
</reference>
<evidence type="ECO:0000313" key="1">
    <source>
        <dbReference type="EMBL" id="KAI9433771.1"/>
    </source>
</evidence>